<dbReference type="InterPro" id="IPR013103">
    <property type="entry name" value="RVT_2"/>
</dbReference>
<organism evidence="2">
    <name type="scientific">Sesamum latifolium</name>
    <dbReference type="NCBI Taxonomy" id="2727402"/>
    <lineage>
        <taxon>Eukaryota</taxon>
        <taxon>Viridiplantae</taxon>
        <taxon>Streptophyta</taxon>
        <taxon>Embryophyta</taxon>
        <taxon>Tracheophyta</taxon>
        <taxon>Spermatophyta</taxon>
        <taxon>Magnoliopsida</taxon>
        <taxon>eudicotyledons</taxon>
        <taxon>Gunneridae</taxon>
        <taxon>Pentapetalae</taxon>
        <taxon>asterids</taxon>
        <taxon>lamiids</taxon>
        <taxon>Lamiales</taxon>
        <taxon>Pedaliaceae</taxon>
        <taxon>Sesamum</taxon>
    </lineage>
</organism>
<sequence length="265" mass="30064">MAEILKLVKERNQTLNRLTANYANYVYDDVEFAADLTFHHVLYIPEFSVNLISEPKSYKEDVKHPQWQEAMSQEIQALEQNCTWKLTPLPIDKKPIGCKWAFKTKLGADDCREVQARWLLMAIIKSANDLCLFTMRSNLGPLFLLVYVDDILITGPSASDIQGVQTYLHDLFKIKDIGDARYFLGLEIARSASGTYLAQSKYTLDIITDTGMLNSKATSTPFPQDLKLTIDSGAQLQNPDMYRRLVGRLLYLGFTRPDIPTPSSN</sequence>
<comment type="caution">
    <text evidence="2">The sequence shown here is derived from an EMBL/GenBank/DDBJ whole genome shotgun (WGS) entry which is preliminary data.</text>
</comment>
<dbReference type="SUPFAM" id="SSF56672">
    <property type="entry name" value="DNA/RNA polymerases"/>
    <property type="match status" value="1"/>
</dbReference>
<dbReference type="AlphaFoldDB" id="A0AAW2VCW3"/>
<gene>
    <name evidence="2" type="ORF">Slati_2913200</name>
</gene>
<accession>A0AAW2VCW3</accession>
<dbReference type="InterPro" id="IPR043502">
    <property type="entry name" value="DNA/RNA_pol_sf"/>
</dbReference>
<feature type="domain" description="Reverse transcriptase Ty1/copia-type" evidence="1">
    <location>
        <begin position="131"/>
        <end position="222"/>
    </location>
</feature>
<name>A0AAW2VCW3_9LAMI</name>
<evidence type="ECO:0000313" key="2">
    <source>
        <dbReference type="EMBL" id="KAL0427384.1"/>
    </source>
</evidence>
<proteinExistence type="predicted"/>
<reference evidence="2" key="1">
    <citation type="submission" date="2020-06" db="EMBL/GenBank/DDBJ databases">
        <authorList>
            <person name="Li T."/>
            <person name="Hu X."/>
            <person name="Zhang T."/>
            <person name="Song X."/>
            <person name="Zhang H."/>
            <person name="Dai N."/>
            <person name="Sheng W."/>
            <person name="Hou X."/>
            <person name="Wei L."/>
        </authorList>
    </citation>
    <scope>NUCLEOTIDE SEQUENCE</scope>
    <source>
        <strain evidence="2">KEN1</strain>
        <tissue evidence="2">Leaf</tissue>
    </source>
</reference>
<protein>
    <submittedName>
        <fullName evidence="2">Retrovirus-related Pol polyprotein from transposon RE2</fullName>
    </submittedName>
</protein>
<dbReference type="Pfam" id="PF07727">
    <property type="entry name" value="RVT_2"/>
    <property type="match status" value="1"/>
</dbReference>
<dbReference type="EMBL" id="JACGWN010000010">
    <property type="protein sequence ID" value="KAL0427384.1"/>
    <property type="molecule type" value="Genomic_DNA"/>
</dbReference>
<evidence type="ECO:0000259" key="1">
    <source>
        <dbReference type="Pfam" id="PF07727"/>
    </source>
</evidence>
<reference evidence="2" key="2">
    <citation type="journal article" date="2024" name="Plant">
        <title>Genomic evolution and insights into agronomic trait innovations of Sesamum species.</title>
        <authorList>
            <person name="Miao H."/>
            <person name="Wang L."/>
            <person name="Qu L."/>
            <person name="Liu H."/>
            <person name="Sun Y."/>
            <person name="Le M."/>
            <person name="Wang Q."/>
            <person name="Wei S."/>
            <person name="Zheng Y."/>
            <person name="Lin W."/>
            <person name="Duan Y."/>
            <person name="Cao H."/>
            <person name="Xiong S."/>
            <person name="Wang X."/>
            <person name="Wei L."/>
            <person name="Li C."/>
            <person name="Ma Q."/>
            <person name="Ju M."/>
            <person name="Zhao R."/>
            <person name="Li G."/>
            <person name="Mu C."/>
            <person name="Tian Q."/>
            <person name="Mei H."/>
            <person name="Zhang T."/>
            <person name="Gao T."/>
            <person name="Zhang H."/>
        </authorList>
    </citation>
    <scope>NUCLEOTIDE SEQUENCE</scope>
    <source>
        <strain evidence="2">KEN1</strain>
    </source>
</reference>